<keyword evidence="3 5" id="KW-1005">Bacterial flagellum biogenesis</keyword>
<gene>
    <name evidence="7" type="ORF">AKL17_0802</name>
</gene>
<keyword evidence="7" id="KW-0969">Cilium</keyword>
<protein>
    <recommendedName>
        <fullName evidence="2 5">Basal-body rod modification protein FlgD</fullName>
    </recommendedName>
</protein>
<dbReference type="InterPro" id="IPR005648">
    <property type="entry name" value="FlgD"/>
</dbReference>
<dbReference type="Gene3D" id="2.60.40.4070">
    <property type="match status" value="1"/>
</dbReference>
<dbReference type="GO" id="GO:0044781">
    <property type="term" value="P:bacterial-type flagellum organization"/>
    <property type="evidence" value="ECO:0007669"/>
    <property type="project" value="UniProtKB-UniRule"/>
</dbReference>
<reference evidence="7 8" key="1">
    <citation type="submission" date="2015-09" db="EMBL/GenBank/DDBJ databases">
        <title>Complete genome sequence of Defluviimonas alba cai42t isolated from an oilfield in Xinjiang.</title>
        <authorList>
            <person name="Geng S."/>
            <person name="Pan X."/>
            <person name="Wu X."/>
        </authorList>
    </citation>
    <scope>NUCLEOTIDE SEQUENCE [LARGE SCALE GENOMIC DNA]</scope>
    <source>
        <strain evidence="8">cai42</strain>
    </source>
</reference>
<evidence type="ECO:0000256" key="1">
    <source>
        <dbReference type="ARBA" id="ARBA00010577"/>
    </source>
</evidence>
<feature type="domain" description="FlgD/Vpr Ig-like" evidence="6">
    <location>
        <begin position="107"/>
        <end position="175"/>
    </location>
</feature>
<proteinExistence type="inferred from homology"/>
<dbReference type="RefSeq" id="WP_066809892.1">
    <property type="nucleotide sequence ID" value="NZ_CP012661.1"/>
</dbReference>
<accession>A0A159YZT0</accession>
<dbReference type="PATRIC" id="fig|1335048.3.peg.831"/>
<dbReference type="EMBL" id="CP012661">
    <property type="protein sequence ID" value="AMY68061.1"/>
    <property type="molecule type" value="Genomic_DNA"/>
</dbReference>
<keyword evidence="8" id="KW-1185">Reference proteome</keyword>
<evidence type="ECO:0000256" key="2">
    <source>
        <dbReference type="ARBA" id="ARBA00016013"/>
    </source>
</evidence>
<comment type="function">
    <text evidence="4 5">Required for flagellar hook formation. May act as a scaffolding protein.</text>
</comment>
<organism evidence="7 8">
    <name type="scientific">Frigidibacter mobilis</name>
    <dbReference type="NCBI Taxonomy" id="1335048"/>
    <lineage>
        <taxon>Bacteria</taxon>
        <taxon>Pseudomonadati</taxon>
        <taxon>Pseudomonadota</taxon>
        <taxon>Alphaproteobacteria</taxon>
        <taxon>Rhodobacterales</taxon>
        <taxon>Paracoccaceae</taxon>
        <taxon>Frigidibacter</taxon>
    </lineage>
</organism>
<dbReference type="KEGG" id="daa:AKL17_0802"/>
<evidence type="ECO:0000256" key="3">
    <source>
        <dbReference type="ARBA" id="ARBA00022795"/>
    </source>
</evidence>
<dbReference type="Pfam" id="PF13860">
    <property type="entry name" value="FlgD_ig"/>
    <property type="match status" value="1"/>
</dbReference>
<evidence type="ECO:0000313" key="7">
    <source>
        <dbReference type="EMBL" id="AMY68061.1"/>
    </source>
</evidence>
<keyword evidence="7" id="KW-0966">Cell projection</keyword>
<dbReference type="AlphaFoldDB" id="A0A159YZT0"/>
<dbReference type="Proteomes" id="UP000076128">
    <property type="component" value="Chromosome"/>
</dbReference>
<dbReference type="STRING" id="1335048.AKL17_0802"/>
<name>A0A159YZT0_9RHOB</name>
<evidence type="ECO:0000313" key="8">
    <source>
        <dbReference type="Proteomes" id="UP000076128"/>
    </source>
</evidence>
<dbReference type="OrthoDB" id="9785233at2"/>
<keyword evidence="7" id="KW-0282">Flagellum</keyword>
<sequence>MTITATTAAAQYATSAAASPAASKAVISSDFQTFLLMLTTQLQNQDPLNPMDSSDFAVQLATFSGVEQQVQTNDLLKGLIGQVGLMNMSDLAGWVGMEARAEAPAWFDGAPLQLQLAPRRGADQAVLAAYDATGRLVAEEQVPLNAGEIDWVGTDATGRPLPEGAYSFRLVSSSNGTPMGIDPVETYSRITEARSQAGKVMLVLQGGVEVAADAVTALRTPR</sequence>
<dbReference type="InterPro" id="IPR025965">
    <property type="entry name" value="FlgD/Vpr_Ig-like"/>
</dbReference>
<dbReference type="Pfam" id="PF03963">
    <property type="entry name" value="FlgD"/>
    <property type="match status" value="1"/>
</dbReference>
<comment type="similarity">
    <text evidence="1 5">Belongs to the FlgD family.</text>
</comment>
<evidence type="ECO:0000256" key="4">
    <source>
        <dbReference type="ARBA" id="ARBA00024746"/>
    </source>
</evidence>
<evidence type="ECO:0000259" key="6">
    <source>
        <dbReference type="Pfam" id="PF13860"/>
    </source>
</evidence>
<dbReference type="NCBIfam" id="NF009453">
    <property type="entry name" value="PRK12813.1"/>
    <property type="match status" value="1"/>
</dbReference>
<evidence type="ECO:0000256" key="5">
    <source>
        <dbReference type="RuleBase" id="RU362076"/>
    </source>
</evidence>